<reference evidence="3" key="1">
    <citation type="submission" date="2020-06" db="EMBL/GenBank/DDBJ databases">
        <authorList>
            <person name="Li T."/>
            <person name="Hu X."/>
            <person name="Zhang T."/>
            <person name="Song X."/>
            <person name="Zhang H."/>
            <person name="Dai N."/>
            <person name="Sheng W."/>
            <person name="Hou X."/>
            <person name="Wei L."/>
        </authorList>
    </citation>
    <scope>NUCLEOTIDE SEQUENCE</scope>
    <source>
        <strain evidence="3">3651</strain>
        <tissue evidence="3">Leaf</tissue>
    </source>
</reference>
<feature type="region of interest" description="Disordered" evidence="1">
    <location>
        <begin position="126"/>
        <end position="145"/>
    </location>
</feature>
<dbReference type="EMBL" id="JACGWO010000001">
    <property type="protein sequence ID" value="KAK4441712.1"/>
    <property type="molecule type" value="Genomic_DNA"/>
</dbReference>
<dbReference type="PANTHER" id="PTHR13268">
    <property type="entry name" value="BREAST CARCINOMA AMPLIFIED SEQUENCE 3"/>
    <property type="match status" value="1"/>
</dbReference>
<dbReference type="GO" id="GO:0005737">
    <property type="term" value="C:cytoplasm"/>
    <property type="evidence" value="ECO:0007669"/>
    <property type="project" value="TreeGrafter"/>
</dbReference>
<feature type="compositionally biased region" description="Basic and acidic residues" evidence="1">
    <location>
        <begin position="179"/>
        <end position="193"/>
    </location>
</feature>
<dbReference type="Proteomes" id="UP001293254">
    <property type="component" value="Unassembled WGS sequence"/>
</dbReference>
<dbReference type="GO" id="GO:0042594">
    <property type="term" value="P:response to starvation"/>
    <property type="evidence" value="ECO:0007669"/>
    <property type="project" value="TreeGrafter"/>
</dbReference>
<dbReference type="Pfam" id="PF12490">
    <property type="entry name" value="BCAS3"/>
    <property type="match status" value="1"/>
</dbReference>
<feature type="region of interest" description="Disordered" evidence="1">
    <location>
        <begin position="179"/>
        <end position="201"/>
    </location>
</feature>
<dbReference type="InterPro" id="IPR045142">
    <property type="entry name" value="BCAS3-like"/>
</dbReference>
<reference evidence="3" key="2">
    <citation type="journal article" date="2024" name="Plant">
        <title>Genomic evolution and insights into agronomic trait innovations of Sesamum species.</title>
        <authorList>
            <person name="Miao H."/>
            <person name="Wang L."/>
            <person name="Qu L."/>
            <person name="Liu H."/>
            <person name="Sun Y."/>
            <person name="Le M."/>
            <person name="Wang Q."/>
            <person name="Wei S."/>
            <person name="Zheng Y."/>
            <person name="Lin W."/>
            <person name="Duan Y."/>
            <person name="Cao H."/>
            <person name="Xiong S."/>
            <person name="Wang X."/>
            <person name="Wei L."/>
            <person name="Li C."/>
            <person name="Ma Q."/>
            <person name="Ju M."/>
            <person name="Zhao R."/>
            <person name="Li G."/>
            <person name="Mu C."/>
            <person name="Tian Q."/>
            <person name="Mei H."/>
            <person name="Zhang T."/>
            <person name="Gao T."/>
            <person name="Zhang H."/>
        </authorList>
    </citation>
    <scope>NUCLEOTIDE SEQUENCE</scope>
    <source>
        <strain evidence="3">3651</strain>
    </source>
</reference>
<evidence type="ECO:0000259" key="2">
    <source>
        <dbReference type="Pfam" id="PF12490"/>
    </source>
</evidence>
<dbReference type="PANTHER" id="PTHR13268:SF0">
    <property type="entry name" value="BCAS3 MICROTUBULE ASSOCIATED CELL MIGRATION FACTOR"/>
    <property type="match status" value="1"/>
</dbReference>
<dbReference type="GO" id="GO:0006914">
    <property type="term" value="P:autophagy"/>
    <property type="evidence" value="ECO:0007669"/>
    <property type="project" value="InterPro"/>
</dbReference>
<dbReference type="AlphaFoldDB" id="A0AAE1Z4K2"/>
<comment type="caution">
    <text evidence="3">The sequence shown here is derived from an EMBL/GenBank/DDBJ whole genome shotgun (WGS) entry which is preliminary data.</text>
</comment>
<feature type="domain" description="BCAS3" evidence="2">
    <location>
        <begin position="11"/>
        <end position="89"/>
    </location>
</feature>
<keyword evidence="4" id="KW-1185">Reference proteome</keyword>
<name>A0AAE1Z4K2_9LAMI</name>
<feature type="compositionally biased region" description="Low complexity" evidence="1">
    <location>
        <begin position="129"/>
        <end position="142"/>
    </location>
</feature>
<organism evidence="3 4">
    <name type="scientific">Sesamum alatum</name>
    <dbReference type="NCBI Taxonomy" id="300844"/>
    <lineage>
        <taxon>Eukaryota</taxon>
        <taxon>Viridiplantae</taxon>
        <taxon>Streptophyta</taxon>
        <taxon>Embryophyta</taxon>
        <taxon>Tracheophyta</taxon>
        <taxon>Spermatophyta</taxon>
        <taxon>Magnoliopsida</taxon>
        <taxon>eudicotyledons</taxon>
        <taxon>Gunneridae</taxon>
        <taxon>Pentapetalae</taxon>
        <taxon>asterids</taxon>
        <taxon>lamiids</taxon>
        <taxon>Lamiales</taxon>
        <taxon>Pedaliaceae</taxon>
        <taxon>Sesamum</taxon>
    </lineage>
</organism>
<sequence length="201" mass="22864">MVFQENLSTMDKKQIKSDSLKSPRSQWYLSNAEVQTNSYRLPLWQMSMVHLHAIEHPIAECYSGGEFEIEIACSHEVEIRHKDLLPIFDHYPRARSGWIDGYIPSEGRYTSDTCQARDEKNEASIMCHSKPPSFSSTESSDGGTEKTVDIGLLFKEGYYNRPEVHDNCRSTEVLTDKVDTADNTHQEKPKEEGLIGGVFDS</sequence>
<evidence type="ECO:0000313" key="3">
    <source>
        <dbReference type="EMBL" id="KAK4441712.1"/>
    </source>
</evidence>
<proteinExistence type="predicted"/>
<accession>A0AAE1Z4K2</accession>
<evidence type="ECO:0000313" key="4">
    <source>
        <dbReference type="Proteomes" id="UP001293254"/>
    </source>
</evidence>
<gene>
    <name evidence="3" type="ORF">Salat_0506100</name>
</gene>
<dbReference type="InterPro" id="IPR022175">
    <property type="entry name" value="BCAS3_dom"/>
</dbReference>
<evidence type="ECO:0000256" key="1">
    <source>
        <dbReference type="SAM" id="MobiDB-lite"/>
    </source>
</evidence>
<protein>
    <submittedName>
        <fullName evidence="3">Autophagy-related protein 18g</fullName>
    </submittedName>
</protein>